<dbReference type="Proteomes" id="UP000694407">
    <property type="component" value="Unplaced"/>
</dbReference>
<keyword evidence="3" id="KW-1185">Reference proteome</keyword>
<feature type="transmembrane region" description="Helical" evidence="1">
    <location>
        <begin position="12"/>
        <end position="32"/>
    </location>
</feature>
<sequence>SLWQFAEAFGVVHRLPCVLTSWFSVLFQIIAFDELRTDFKSPIDQCNPVHAVSCRFC</sequence>
<reference evidence="2" key="1">
    <citation type="submission" date="2025-08" db="UniProtKB">
        <authorList>
            <consortium name="Ensembl"/>
        </authorList>
    </citation>
    <scope>IDENTIFICATION</scope>
</reference>
<keyword evidence="1" id="KW-0472">Membrane</keyword>
<reference evidence="2" key="2">
    <citation type="submission" date="2025-09" db="UniProtKB">
        <authorList>
            <consortium name="Ensembl"/>
        </authorList>
    </citation>
    <scope>IDENTIFICATION</scope>
</reference>
<protein>
    <submittedName>
        <fullName evidence="2">Uncharacterized protein</fullName>
    </submittedName>
</protein>
<dbReference type="PROSITE" id="PS01340">
    <property type="entry name" value="CORNICHON"/>
    <property type="match status" value="1"/>
</dbReference>
<evidence type="ECO:0000313" key="2">
    <source>
        <dbReference type="Ensembl" id="ENSMMMP00000007843.1"/>
    </source>
</evidence>
<keyword evidence="1" id="KW-0812">Transmembrane</keyword>
<organism evidence="2 3">
    <name type="scientific">Marmota marmota marmota</name>
    <name type="common">Alpine marmot</name>
    <dbReference type="NCBI Taxonomy" id="9994"/>
    <lineage>
        <taxon>Eukaryota</taxon>
        <taxon>Metazoa</taxon>
        <taxon>Chordata</taxon>
        <taxon>Craniata</taxon>
        <taxon>Vertebrata</taxon>
        <taxon>Euteleostomi</taxon>
        <taxon>Mammalia</taxon>
        <taxon>Eutheria</taxon>
        <taxon>Euarchontoglires</taxon>
        <taxon>Glires</taxon>
        <taxon>Rodentia</taxon>
        <taxon>Sciuromorpha</taxon>
        <taxon>Sciuridae</taxon>
        <taxon>Xerinae</taxon>
        <taxon>Marmotini</taxon>
        <taxon>Marmota</taxon>
    </lineage>
</organism>
<evidence type="ECO:0000313" key="3">
    <source>
        <dbReference type="Proteomes" id="UP000694407"/>
    </source>
</evidence>
<proteinExistence type="predicted"/>
<dbReference type="InterPro" id="IPR033466">
    <property type="entry name" value="Cornichon_conserved"/>
</dbReference>
<name>A0A8C6EQR0_MARMA</name>
<dbReference type="AlphaFoldDB" id="A0A8C6EQR0"/>
<evidence type="ECO:0000256" key="1">
    <source>
        <dbReference type="SAM" id="Phobius"/>
    </source>
</evidence>
<dbReference type="Ensembl" id="ENSMMMT00000008940.1">
    <property type="protein sequence ID" value="ENSMMMP00000007843.1"/>
    <property type="gene ID" value="ENSMMMG00000007039.1"/>
</dbReference>
<accession>A0A8C6EQR0</accession>
<keyword evidence="1" id="KW-1133">Transmembrane helix</keyword>